<comment type="caution">
    <text evidence="1">The sequence shown here is derived from an EMBL/GenBank/DDBJ whole genome shotgun (WGS) entry which is preliminary data.</text>
</comment>
<dbReference type="AlphaFoldDB" id="A0A834K6S2"/>
<organism evidence="1 2">
    <name type="scientific">Vespula vulgaris</name>
    <name type="common">Yellow jacket</name>
    <name type="synonym">Wasp</name>
    <dbReference type="NCBI Taxonomy" id="7454"/>
    <lineage>
        <taxon>Eukaryota</taxon>
        <taxon>Metazoa</taxon>
        <taxon>Ecdysozoa</taxon>
        <taxon>Arthropoda</taxon>
        <taxon>Hexapoda</taxon>
        <taxon>Insecta</taxon>
        <taxon>Pterygota</taxon>
        <taxon>Neoptera</taxon>
        <taxon>Endopterygota</taxon>
        <taxon>Hymenoptera</taxon>
        <taxon>Apocrita</taxon>
        <taxon>Aculeata</taxon>
        <taxon>Vespoidea</taxon>
        <taxon>Vespidae</taxon>
        <taxon>Vespinae</taxon>
        <taxon>Vespula</taxon>
    </lineage>
</organism>
<accession>A0A834K6S2</accession>
<gene>
    <name evidence="1" type="ORF">HZH66_006253</name>
</gene>
<keyword evidence="2" id="KW-1185">Reference proteome</keyword>
<reference evidence="1" key="1">
    <citation type="journal article" date="2020" name="G3 (Bethesda)">
        <title>High-Quality Assemblies for Three Invasive Social Wasps from the &lt;i&gt;Vespula&lt;/i&gt; Genus.</title>
        <authorList>
            <person name="Harrop T.W.R."/>
            <person name="Guhlin J."/>
            <person name="McLaughlin G.M."/>
            <person name="Permina E."/>
            <person name="Stockwell P."/>
            <person name="Gilligan J."/>
            <person name="Le Lec M.F."/>
            <person name="Gruber M.A.M."/>
            <person name="Quinn O."/>
            <person name="Lovegrove M."/>
            <person name="Duncan E.J."/>
            <person name="Remnant E.J."/>
            <person name="Van Eeckhoven J."/>
            <person name="Graham B."/>
            <person name="Knapp R.A."/>
            <person name="Langford K.W."/>
            <person name="Kronenberg Z."/>
            <person name="Press M.O."/>
            <person name="Eacker S.M."/>
            <person name="Wilson-Rankin E.E."/>
            <person name="Purcell J."/>
            <person name="Lester P.J."/>
            <person name="Dearden P.K."/>
        </authorList>
    </citation>
    <scope>NUCLEOTIDE SEQUENCE</scope>
    <source>
        <strain evidence="1">Marl-1</strain>
    </source>
</reference>
<protein>
    <submittedName>
        <fullName evidence="1">Uncharacterized protein</fullName>
    </submittedName>
</protein>
<sequence length="100" mass="11355">MLNKDLIVEEYKEPDQRFAPVSTGGSTGSTAVAPTDPENFFEFDSKWRYSKCYKYSKYSKLWMVLDVDVDIDMEIGIDIDVDTDVDTDVDIDVDIVVVGE</sequence>
<dbReference type="EMBL" id="JACSEA010000006">
    <property type="protein sequence ID" value="KAF7398356.1"/>
    <property type="molecule type" value="Genomic_DNA"/>
</dbReference>
<evidence type="ECO:0000313" key="2">
    <source>
        <dbReference type="Proteomes" id="UP000614350"/>
    </source>
</evidence>
<dbReference type="Proteomes" id="UP000614350">
    <property type="component" value="Unassembled WGS sequence"/>
</dbReference>
<proteinExistence type="predicted"/>
<name>A0A834K6S2_VESVU</name>
<evidence type="ECO:0000313" key="1">
    <source>
        <dbReference type="EMBL" id="KAF7398356.1"/>
    </source>
</evidence>